<protein>
    <submittedName>
        <fullName evidence="1">Uncharacterized protein</fullName>
    </submittedName>
</protein>
<accession>A0A3S4ZZ57</accession>
<keyword evidence="2" id="KW-1185">Reference proteome</keyword>
<dbReference type="Proteomes" id="UP000784294">
    <property type="component" value="Unassembled WGS sequence"/>
</dbReference>
<evidence type="ECO:0000313" key="2">
    <source>
        <dbReference type="Proteomes" id="UP000784294"/>
    </source>
</evidence>
<proteinExistence type="predicted"/>
<organism evidence="1 2">
    <name type="scientific">Protopolystoma xenopodis</name>
    <dbReference type="NCBI Taxonomy" id="117903"/>
    <lineage>
        <taxon>Eukaryota</taxon>
        <taxon>Metazoa</taxon>
        <taxon>Spiralia</taxon>
        <taxon>Lophotrochozoa</taxon>
        <taxon>Platyhelminthes</taxon>
        <taxon>Monogenea</taxon>
        <taxon>Polyopisthocotylea</taxon>
        <taxon>Polystomatidea</taxon>
        <taxon>Polystomatidae</taxon>
        <taxon>Protopolystoma</taxon>
    </lineage>
</organism>
<gene>
    <name evidence="1" type="ORF">PXEA_LOCUS4154</name>
</gene>
<reference evidence="1" key="1">
    <citation type="submission" date="2018-11" db="EMBL/GenBank/DDBJ databases">
        <authorList>
            <consortium name="Pathogen Informatics"/>
        </authorList>
    </citation>
    <scope>NUCLEOTIDE SEQUENCE</scope>
</reference>
<dbReference type="AlphaFoldDB" id="A0A3S4ZZ57"/>
<evidence type="ECO:0000313" key="1">
    <source>
        <dbReference type="EMBL" id="VEL10714.1"/>
    </source>
</evidence>
<sequence>MGTQCRDPSSNQCLVWTNNNSFPVQARLRDSSANLRSGFARHRYVWSTNIAGTRWNGGRCKDNSRISQFYTAEKRS</sequence>
<dbReference type="EMBL" id="CAAALY010009761">
    <property type="protein sequence ID" value="VEL10714.1"/>
    <property type="molecule type" value="Genomic_DNA"/>
</dbReference>
<name>A0A3S4ZZ57_9PLAT</name>
<comment type="caution">
    <text evidence="1">The sequence shown here is derived from an EMBL/GenBank/DDBJ whole genome shotgun (WGS) entry which is preliminary data.</text>
</comment>